<evidence type="ECO:0000256" key="4">
    <source>
        <dbReference type="ARBA" id="ARBA00023136"/>
    </source>
</evidence>
<evidence type="ECO:0000256" key="3">
    <source>
        <dbReference type="ARBA" id="ARBA00022989"/>
    </source>
</evidence>
<dbReference type="InterPro" id="IPR006634">
    <property type="entry name" value="TLC-dom"/>
</dbReference>
<feature type="transmembrane region" description="Helical" evidence="5">
    <location>
        <begin position="313"/>
        <end position="338"/>
    </location>
</feature>
<evidence type="ECO:0000313" key="7">
    <source>
        <dbReference type="EMBL" id="CAJ1934328.1"/>
    </source>
</evidence>
<evidence type="ECO:0000256" key="5">
    <source>
        <dbReference type="SAM" id="Phobius"/>
    </source>
</evidence>
<keyword evidence="4 5" id="KW-0472">Membrane</keyword>
<feature type="transmembrane region" description="Helical" evidence="5">
    <location>
        <begin position="105"/>
        <end position="124"/>
    </location>
</feature>
<feature type="transmembrane region" description="Helical" evidence="5">
    <location>
        <begin position="213"/>
        <end position="237"/>
    </location>
</feature>
<dbReference type="GO" id="GO:0050291">
    <property type="term" value="F:sphingosine N-acyltransferase activity"/>
    <property type="evidence" value="ECO:0007669"/>
    <property type="project" value="InterPro"/>
</dbReference>
<dbReference type="PANTHER" id="PTHR12560:SF0">
    <property type="entry name" value="LD18904P"/>
    <property type="match status" value="1"/>
</dbReference>
<organism evidence="7 8">
    <name type="scientific">Cylindrotheca closterium</name>
    <dbReference type="NCBI Taxonomy" id="2856"/>
    <lineage>
        <taxon>Eukaryota</taxon>
        <taxon>Sar</taxon>
        <taxon>Stramenopiles</taxon>
        <taxon>Ochrophyta</taxon>
        <taxon>Bacillariophyta</taxon>
        <taxon>Bacillariophyceae</taxon>
        <taxon>Bacillariophycidae</taxon>
        <taxon>Bacillariales</taxon>
        <taxon>Bacillariaceae</taxon>
        <taxon>Cylindrotheca</taxon>
    </lineage>
</organism>
<evidence type="ECO:0000313" key="8">
    <source>
        <dbReference type="Proteomes" id="UP001295423"/>
    </source>
</evidence>
<dbReference type="InterPro" id="IPR016439">
    <property type="entry name" value="Lag1/Lac1-like"/>
</dbReference>
<feature type="transmembrane region" description="Helical" evidence="5">
    <location>
        <begin position="358"/>
        <end position="382"/>
    </location>
</feature>
<dbReference type="GO" id="GO:0016020">
    <property type="term" value="C:membrane"/>
    <property type="evidence" value="ECO:0007669"/>
    <property type="project" value="UniProtKB-SubCell"/>
</dbReference>
<dbReference type="AlphaFoldDB" id="A0AAD2CJX2"/>
<comment type="subcellular location">
    <subcellularLocation>
        <location evidence="1">Membrane</location>
        <topology evidence="1">Multi-pass membrane protein</topology>
    </subcellularLocation>
</comment>
<dbReference type="GO" id="GO:0005783">
    <property type="term" value="C:endoplasmic reticulum"/>
    <property type="evidence" value="ECO:0007669"/>
    <property type="project" value="TreeGrafter"/>
</dbReference>
<gene>
    <name evidence="7" type="ORF">CYCCA115_LOCUS3701</name>
</gene>
<evidence type="ECO:0000256" key="2">
    <source>
        <dbReference type="ARBA" id="ARBA00022692"/>
    </source>
</evidence>
<dbReference type="Pfam" id="PF03798">
    <property type="entry name" value="TRAM_LAG1_CLN8"/>
    <property type="match status" value="1"/>
</dbReference>
<feature type="transmembrane region" description="Helical" evidence="5">
    <location>
        <begin position="167"/>
        <end position="186"/>
    </location>
</feature>
<sequence>MEAIDFSTYPPTPVVWAYTAVDSACEPLGCTDWRDRLPHRWSQEGAWLSGEFKIVRSMSELKPPLLTYQQYLQQEYNDNGQGQIRSSIGLKSLYNYAFKTSSTSLAELTTPTAICALFMLVIVLRRIKAILLPRFSDLGRQAALHTHGRQWLEQTNNQTRIVKFGEYVFRLIFHTAVSIAGIVYFWDKEWWKADGTKSLWIGYPNQPIDAGMAWYYLAQSAYNVEAMISLLEISFVIKTATKGKFPGFHIEWSPNVRGDFREMFVHHVITNMLILGSSSFRVTRAGSMVFLVHDISDIPVDLSKLANFLKWKASTAVCFTAMVVLWCITRLSILPFVIFKSVMIESWMVCANGVVDPILYVFYQPIFVFLIGLLILLHAAWFTMFLQMGYYLVFKGEAHDLSEHKTGETLGTATKRKIN</sequence>
<evidence type="ECO:0000259" key="6">
    <source>
        <dbReference type="SMART" id="SM00724"/>
    </source>
</evidence>
<protein>
    <recommendedName>
        <fullName evidence="6">TLC domain-containing protein</fullName>
    </recommendedName>
</protein>
<keyword evidence="3 5" id="KW-1133">Transmembrane helix</keyword>
<dbReference type="PANTHER" id="PTHR12560">
    <property type="entry name" value="LONGEVITY ASSURANCE FACTOR 1 LAG1"/>
    <property type="match status" value="1"/>
</dbReference>
<reference evidence="7" key="1">
    <citation type="submission" date="2023-08" db="EMBL/GenBank/DDBJ databases">
        <authorList>
            <person name="Audoor S."/>
            <person name="Bilcke G."/>
        </authorList>
    </citation>
    <scope>NUCLEOTIDE SEQUENCE</scope>
</reference>
<dbReference type="EMBL" id="CAKOGP040000335">
    <property type="protein sequence ID" value="CAJ1934328.1"/>
    <property type="molecule type" value="Genomic_DNA"/>
</dbReference>
<proteinExistence type="predicted"/>
<comment type="caution">
    <text evidence="7">The sequence shown here is derived from an EMBL/GenBank/DDBJ whole genome shotgun (WGS) entry which is preliminary data.</text>
</comment>
<keyword evidence="8" id="KW-1185">Reference proteome</keyword>
<dbReference type="SMART" id="SM00724">
    <property type="entry name" value="TLC"/>
    <property type="match status" value="1"/>
</dbReference>
<keyword evidence="2 5" id="KW-0812">Transmembrane</keyword>
<dbReference type="Proteomes" id="UP001295423">
    <property type="component" value="Unassembled WGS sequence"/>
</dbReference>
<dbReference type="GO" id="GO:0046513">
    <property type="term" value="P:ceramide biosynthetic process"/>
    <property type="evidence" value="ECO:0007669"/>
    <property type="project" value="InterPro"/>
</dbReference>
<accession>A0AAD2CJX2</accession>
<feature type="domain" description="TLC" evidence="6">
    <location>
        <begin position="162"/>
        <end position="394"/>
    </location>
</feature>
<name>A0AAD2CJX2_9STRA</name>
<evidence type="ECO:0000256" key="1">
    <source>
        <dbReference type="ARBA" id="ARBA00004141"/>
    </source>
</evidence>